<name>A0A7R9A2R7_9CRUS</name>
<dbReference type="SUPFAM" id="SSF82895">
    <property type="entry name" value="TSP-1 type 1 repeat"/>
    <property type="match status" value="1"/>
</dbReference>
<dbReference type="EMBL" id="LR900545">
    <property type="protein sequence ID" value="CAD7246066.1"/>
    <property type="molecule type" value="Genomic_DNA"/>
</dbReference>
<dbReference type="InterPro" id="IPR036383">
    <property type="entry name" value="TSP1_rpt_sf"/>
</dbReference>
<dbReference type="NCBIfam" id="NF038123">
    <property type="entry name" value="NF038123_dom"/>
    <property type="match status" value="1"/>
</dbReference>
<dbReference type="InterPro" id="IPR000884">
    <property type="entry name" value="TSP1_rpt"/>
</dbReference>
<dbReference type="InterPro" id="IPR038678">
    <property type="entry name" value="Spondin_N_sf"/>
</dbReference>
<evidence type="ECO:0000256" key="8">
    <source>
        <dbReference type="ARBA" id="ARBA00023180"/>
    </source>
</evidence>
<evidence type="ECO:0000313" key="11">
    <source>
        <dbReference type="EMBL" id="CAD7246066.1"/>
    </source>
</evidence>
<dbReference type="GO" id="GO:0046872">
    <property type="term" value="F:metal ion binding"/>
    <property type="evidence" value="ECO:0007669"/>
    <property type="project" value="UniProtKB-KW"/>
</dbReference>
<gene>
    <name evidence="11" type="ORF">DSTB1V02_LOCUS5929</name>
</gene>
<proteinExistence type="predicted"/>
<evidence type="ECO:0000256" key="4">
    <source>
        <dbReference type="ARBA" id="ARBA00022723"/>
    </source>
</evidence>
<dbReference type="Pfam" id="PF06468">
    <property type="entry name" value="Spond_N"/>
    <property type="match status" value="1"/>
</dbReference>
<sequence length="399" mass="45376">MLMTVPLLALFPVLLRAAPDACDQDKLLLYQVNLETNWSREAFPKHYPEWRPPAQWSKVVGRAHCEEYEMFRLNRIASEALRQFAEGGRSELFEEEDSQGNGGILDAFVGPAIQRGVGVSQAEFFVDASHSRVSLVSRIVPSPDWFVGVDSLRLCVSGKWADIITVELHPLDAGTDRGFTFTSPNWPQEPQVPIERLTSNFPDHPASSFYYEDKETLPPIAVLRITKLREYRAESPLEMELRSPDLEVVNVDIGEHDITYETLRESRLNASHFTVPQSRRQDLLLDDSADEDEGNSSSVPSQILDDYETFKKETVSSHQSGDKRKRRRRSRHCIVSAWSEWSSCSHKCGFGESTRERVVVQHSKKGGKPCPPLKETRWCSSSAECTDSHHYFDWEPPNP</sequence>
<evidence type="ECO:0000256" key="1">
    <source>
        <dbReference type="ARBA" id="ARBA00004498"/>
    </source>
</evidence>
<dbReference type="PROSITE" id="PS51020">
    <property type="entry name" value="SPONDIN"/>
    <property type="match status" value="1"/>
</dbReference>
<comment type="subcellular location">
    <subcellularLocation>
        <location evidence="1">Secreted</location>
        <location evidence="1">Extracellular space</location>
        <location evidence="1">Extracellular matrix</location>
    </subcellularLocation>
</comment>
<dbReference type="InterPro" id="IPR051418">
    <property type="entry name" value="Spondin/Thrombospondin_T1"/>
</dbReference>
<evidence type="ECO:0000256" key="6">
    <source>
        <dbReference type="ARBA" id="ARBA00022889"/>
    </source>
</evidence>
<protein>
    <recommendedName>
        <fullName evidence="10">Spondin domain-containing protein</fullName>
    </recommendedName>
</protein>
<evidence type="ECO:0000313" key="12">
    <source>
        <dbReference type="Proteomes" id="UP000677054"/>
    </source>
</evidence>
<dbReference type="Gene3D" id="2.60.40.2130">
    <property type="entry name" value="F-spondin domain"/>
    <property type="match status" value="1"/>
</dbReference>
<evidence type="ECO:0000256" key="9">
    <source>
        <dbReference type="SAM" id="SignalP"/>
    </source>
</evidence>
<dbReference type="Gene3D" id="2.20.100.10">
    <property type="entry name" value="Thrombospondin type-1 (TSP1) repeat"/>
    <property type="match status" value="1"/>
</dbReference>
<reference evidence="11" key="1">
    <citation type="submission" date="2020-11" db="EMBL/GenBank/DDBJ databases">
        <authorList>
            <person name="Tran Van P."/>
        </authorList>
    </citation>
    <scope>NUCLEOTIDE SEQUENCE</scope>
</reference>
<dbReference type="Pfam" id="PF19028">
    <property type="entry name" value="TSP1_spondin"/>
    <property type="match status" value="1"/>
</dbReference>
<accession>A0A7R9A2R7</accession>
<dbReference type="SMART" id="SM00209">
    <property type="entry name" value="TSP1"/>
    <property type="match status" value="1"/>
</dbReference>
<evidence type="ECO:0000256" key="3">
    <source>
        <dbReference type="ARBA" id="ARBA00022530"/>
    </source>
</evidence>
<dbReference type="EMBL" id="CAJPEV010001028">
    <property type="protein sequence ID" value="CAG0890259.1"/>
    <property type="molecule type" value="Genomic_DNA"/>
</dbReference>
<keyword evidence="3" id="KW-0272">Extracellular matrix</keyword>
<evidence type="ECO:0000259" key="10">
    <source>
        <dbReference type="PROSITE" id="PS51020"/>
    </source>
</evidence>
<dbReference type="FunFam" id="2.20.100.10:FF:000019">
    <property type="entry name" value="Thrombospondin type 1 domain containing 7A"/>
    <property type="match status" value="1"/>
</dbReference>
<evidence type="ECO:0000256" key="5">
    <source>
        <dbReference type="ARBA" id="ARBA00022729"/>
    </source>
</evidence>
<keyword evidence="7" id="KW-1015">Disulfide bond</keyword>
<evidence type="ECO:0000256" key="7">
    <source>
        <dbReference type="ARBA" id="ARBA00023157"/>
    </source>
</evidence>
<dbReference type="AlphaFoldDB" id="A0A7R9A2R7"/>
<keyword evidence="6" id="KW-0130">Cell adhesion</keyword>
<keyword evidence="5 9" id="KW-0732">Signal</keyword>
<dbReference type="Proteomes" id="UP000677054">
    <property type="component" value="Unassembled WGS sequence"/>
</dbReference>
<keyword evidence="4" id="KW-0479">Metal-binding</keyword>
<dbReference type="InterPro" id="IPR009465">
    <property type="entry name" value="Spondin_N"/>
</dbReference>
<dbReference type="InterPro" id="IPR044004">
    <property type="entry name" value="TSP1_spondin_dom"/>
</dbReference>
<keyword evidence="8" id="KW-0325">Glycoprotein</keyword>
<organism evidence="11">
    <name type="scientific">Darwinula stevensoni</name>
    <dbReference type="NCBI Taxonomy" id="69355"/>
    <lineage>
        <taxon>Eukaryota</taxon>
        <taxon>Metazoa</taxon>
        <taxon>Ecdysozoa</taxon>
        <taxon>Arthropoda</taxon>
        <taxon>Crustacea</taxon>
        <taxon>Oligostraca</taxon>
        <taxon>Ostracoda</taxon>
        <taxon>Podocopa</taxon>
        <taxon>Podocopida</taxon>
        <taxon>Darwinulocopina</taxon>
        <taxon>Darwinuloidea</taxon>
        <taxon>Darwinulidae</taxon>
        <taxon>Darwinula</taxon>
    </lineage>
</organism>
<feature type="signal peptide" evidence="9">
    <location>
        <begin position="1"/>
        <end position="17"/>
    </location>
</feature>
<keyword evidence="2" id="KW-0964">Secreted</keyword>
<feature type="chain" id="PRO_5036209639" description="Spondin domain-containing protein" evidence="9">
    <location>
        <begin position="18"/>
        <end position="399"/>
    </location>
</feature>
<dbReference type="PANTHER" id="PTHR11311">
    <property type="entry name" value="SPONDIN"/>
    <property type="match status" value="1"/>
</dbReference>
<dbReference type="GO" id="GO:0031012">
    <property type="term" value="C:extracellular matrix"/>
    <property type="evidence" value="ECO:0007669"/>
    <property type="project" value="TreeGrafter"/>
</dbReference>
<feature type="domain" description="Spondin" evidence="10">
    <location>
        <begin position="18"/>
        <end position="205"/>
    </location>
</feature>
<dbReference type="OrthoDB" id="6090599at2759"/>
<dbReference type="PANTHER" id="PTHR11311:SF15">
    <property type="entry name" value="SPONDIN-2"/>
    <property type="match status" value="1"/>
</dbReference>
<dbReference type="GO" id="GO:0007155">
    <property type="term" value="P:cell adhesion"/>
    <property type="evidence" value="ECO:0007669"/>
    <property type="project" value="UniProtKB-KW"/>
</dbReference>
<evidence type="ECO:0000256" key="2">
    <source>
        <dbReference type="ARBA" id="ARBA00022525"/>
    </source>
</evidence>
<dbReference type="PROSITE" id="PS50092">
    <property type="entry name" value="TSP1"/>
    <property type="match status" value="1"/>
</dbReference>
<keyword evidence="12" id="KW-1185">Reference proteome</keyword>